<sequence length="221" mass="25643">LLGHFNINIFDDGWLQRDVSLGNIILLETPEKRDARTAQLCEGMLIDADHVIRRWDKTGIRSEHRSGTLPYLSLRLLNVWTWSDTNKIPHSVMDDLESFVWVILHVILLKVKFTRQEAWLQQLSEPKQSAHHSFRFAMQSSFTKPDFQLIKDQAFSPYFPVLRKLFTLSIEGEAASYELEELASAGQLTKDHVQKTCKIYYQKYLAILFDASESNSLPDSW</sequence>
<dbReference type="Pfam" id="PF17667">
    <property type="entry name" value="Pkinase_fungal"/>
    <property type="match status" value="1"/>
</dbReference>
<feature type="domain" description="Fungal-type protein kinase" evidence="1">
    <location>
        <begin position="11"/>
        <end position="106"/>
    </location>
</feature>
<evidence type="ECO:0000313" key="2">
    <source>
        <dbReference type="EMBL" id="KZT33041.1"/>
    </source>
</evidence>
<dbReference type="PANTHER" id="PTHR38248:SF2">
    <property type="entry name" value="FUNK1 11"/>
    <property type="match status" value="1"/>
</dbReference>
<dbReference type="PANTHER" id="PTHR38248">
    <property type="entry name" value="FUNK1 6"/>
    <property type="match status" value="1"/>
</dbReference>
<accession>A0A165YAF7</accession>
<reference evidence="2 3" key="1">
    <citation type="journal article" date="2016" name="Mol. Biol. Evol.">
        <title>Comparative Genomics of Early-Diverging Mushroom-Forming Fungi Provides Insights into the Origins of Lignocellulose Decay Capabilities.</title>
        <authorList>
            <person name="Nagy L.G."/>
            <person name="Riley R."/>
            <person name="Tritt A."/>
            <person name="Adam C."/>
            <person name="Daum C."/>
            <person name="Floudas D."/>
            <person name="Sun H."/>
            <person name="Yadav J.S."/>
            <person name="Pangilinan J."/>
            <person name="Larsson K.H."/>
            <person name="Matsuura K."/>
            <person name="Barry K."/>
            <person name="Labutti K."/>
            <person name="Kuo R."/>
            <person name="Ohm R.A."/>
            <person name="Bhattacharya S.S."/>
            <person name="Shirouzu T."/>
            <person name="Yoshinaga Y."/>
            <person name="Martin F.M."/>
            <person name="Grigoriev I.V."/>
            <person name="Hibbett D.S."/>
        </authorList>
    </citation>
    <scope>NUCLEOTIDE SEQUENCE [LARGE SCALE GENOMIC DNA]</scope>
    <source>
        <strain evidence="2 3">HHB10207 ss-3</strain>
    </source>
</reference>
<dbReference type="OrthoDB" id="5584477at2759"/>
<dbReference type="AlphaFoldDB" id="A0A165YAF7"/>
<organism evidence="2 3">
    <name type="scientific">Sistotremastrum suecicum HHB10207 ss-3</name>
    <dbReference type="NCBI Taxonomy" id="1314776"/>
    <lineage>
        <taxon>Eukaryota</taxon>
        <taxon>Fungi</taxon>
        <taxon>Dikarya</taxon>
        <taxon>Basidiomycota</taxon>
        <taxon>Agaricomycotina</taxon>
        <taxon>Agaricomycetes</taxon>
        <taxon>Sistotremastrales</taxon>
        <taxon>Sistotremastraceae</taxon>
        <taxon>Sistotremastrum</taxon>
    </lineage>
</organism>
<dbReference type="Proteomes" id="UP000076798">
    <property type="component" value="Unassembled WGS sequence"/>
</dbReference>
<name>A0A165YAF7_9AGAM</name>
<feature type="non-terminal residue" evidence="2">
    <location>
        <position position="1"/>
    </location>
</feature>
<dbReference type="InterPro" id="IPR040976">
    <property type="entry name" value="Pkinase_fungal"/>
</dbReference>
<proteinExistence type="predicted"/>
<protein>
    <recommendedName>
        <fullName evidence="1">Fungal-type protein kinase domain-containing protein</fullName>
    </recommendedName>
</protein>
<evidence type="ECO:0000259" key="1">
    <source>
        <dbReference type="Pfam" id="PF17667"/>
    </source>
</evidence>
<gene>
    <name evidence="2" type="ORF">SISSUDRAFT_993475</name>
</gene>
<dbReference type="EMBL" id="KV428272">
    <property type="protein sequence ID" value="KZT33041.1"/>
    <property type="molecule type" value="Genomic_DNA"/>
</dbReference>
<evidence type="ECO:0000313" key="3">
    <source>
        <dbReference type="Proteomes" id="UP000076798"/>
    </source>
</evidence>
<keyword evidence="3" id="KW-1185">Reference proteome</keyword>